<dbReference type="GO" id="GO:0008113">
    <property type="term" value="F:peptide-methionine (S)-S-oxide reductase activity"/>
    <property type="evidence" value="ECO:0007669"/>
    <property type="project" value="UniProtKB-EC"/>
</dbReference>
<organism evidence="9 10">
    <name type="scientific">Ursus americanus</name>
    <name type="common">American black bear</name>
    <name type="synonym">Euarctos americanus</name>
    <dbReference type="NCBI Taxonomy" id="9643"/>
    <lineage>
        <taxon>Eukaryota</taxon>
        <taxon>Metazoa</taxon>
        <taxon>Chordata</taxon>
        <taxon>Craniata</taxon>
        <taxon>Vertebrata</taxon>
        <taxon>Euteleostomi</taxon>
        <taxon>Mammalia</taxon>
        <taxon>Eutheria</taxon>
        <taxon>Laurasiatheria</taxon>
        <taxon>Carnivora</taxon>
        <taxon>Caniformia</taxon>
        <taxon>Ursidae</taxon>
        <taxon>Ursus</taxon>
    </lineage>
</organism>
<dbReference type="GO" id="GO:0034599">
    <property type="term" value="P:cellular response to oxidative stress"/>
    <property type="evidence" value="ECO:0007669"/>
    <property type="project" value="TreeGrafter"/>
</dbReference>
<dbReference type="InterPro" id="IPR002569">
    <property type="entry name" value="Met_Sox_Rdtase_MsrA_dom"/>
</dbReference>
<dbReference type="Gene3D" id="3.30.1060.10">
    <property type="entry name" value="Peptide methionine sulphoxide reductase MsrA"/>
    <property type="match status" value="1"/>
</dbReference>
<dbReference type="Proteomes" id="UP000291022">
    <property type="component" value="Unassembled WGS sequence"/>
</dbReference>
<protein>
    <recommendedName>
        <fullName evidence="2">peptide-methionine (S)-S-oxide reductase</fullName>
        <ecNumber evidence="2">1.8.4.11</ecNumber>
    </recommendedName>
    <alternativeName>
        <fullName evidence="5">Peptide-methionine (S)-S-oxide reductase</fullName>
    </alternativeName>
    <alternativeName>
        <fullName evidence="4">Protein-methionine-S-oxide reductase</fullName>
    </alternativeName>
</protein>
<dbReference type="PANTHER" id="PTHR42799:SF2">
    <property type="entry name" value="MITOCHONDRIAL PEPTIDE METHIONINE SULFOXIDE REDUCTASE"/>
    <property type="match status" value="1"/>
</dbReference>
<dbReference type="InterPro" id="IPR036509">
    <property type="entry name" value="Met_Sox_Rdtase_MsrA_sf"/>
</dbReference>
<dbReference type="SUPFAM" id="SSF55068">
    <property type="entry name" value="Peptide methionine sulfoxide reductase"/>
    <property type="match status" value="1"/>
</dbReference>
<accession>A0A452Q985</accession>
<dbReference type="Ensembl" id="ENSUAMT00000001024.1">
    <property type="protein sequence ID" value="ENSUAMP00000000893.1"/>
    <property type="gene ID" value="ENSUAMG00000000883.1"/>
</dbReference>
<comment type="catalytic activity">
    <reaction evidence="6">
        <text>L-methionyl-[protein] + [thioredoxin]-disulfide + H2O = L-methionyl-(S)-S-oxide-[protein] + [thioredoxin]-dithiol</text>
        <dbReference type="Rhea" id="RHEA:14217"/>
        <dbReference type="Rhea" id="RHEA-COMP:10698"/>
        <dbReference type="Rhea" id="RHEA-COMP:10700"/>
        <dbReference type="Rhea" id="RHEA-COMP:12313"/>
        <dbReference type="Rhea" id="RHEA-COMP:12315"/>
        <dbReference type="ChEBI" id="CHEBI:15377"/>
        <dbReference type="ChEBI" id="CHEBI:16044"/>
        <dbReference type="ChEBI" id="CHEBI:29950"/>
        <dbReference type="ChEBI" id="CHEBI:44120"/>
        <dbReference type="ChEBI" id="CHEBI:50058"/>
        <dbReference type="EC" id="1.8.4.11"/>
    </reaction>
</comment>
<reference evidence="10" key="1">
    <citation type="submission" date="2016-06" db="EMBL/GenBank/DDBJ databases">
        <title>De novo assembly and RNA-Seq shows season-dependent expression and editing in black bear kidneys.</title>
        <authorList>
            <person name="Korstanje R."/>
            <person name="Srivastava A."/>
            <person name="Sarsani V.K."/>
            <person name="Sheehan S.M."/>
            <person name="Seger R.L."/>
            <person name="Barter M.E."/>
            <person name="Lindqvist C."/>
            <person name="Brody L.C."/>
            <person name="Mullikin J.C."/>
        </authorList>
    </citation>
    <scope>NUCLEOTIDE SEQUENCE [LARGE SCALE GENOMIC DNA]</scope>
</reference>
<name>A0A452Q985_URSAM</name>
<keyword evidence="10" id="KW-1185">Reference proteome</keyword>
<evidence type="ECO:0000313" key="9">
    <source>
        <dbReference type="Ensembl" id="ENSUAMP00000000893.1"/>
    </source>
</evidence>
<evidence type="ECO:0000256" key="1">
    <source>
        <dbReference type="ARBA" id="ARBA00005591"/>
    </source>
</evidence>
<dbReference type="AlphaFoldDB" id="A0A452Q985"/>
<keyword evidence="3" id="KW-0560">Oxidoreductase</keyword>
<dbReference type="GO" id="GO:0005737">
    <property type="term" value="C:cytoplasm"/>
    <property type="evidence" value="ECO:0007669"/>
    <property type="project" value="TreeGrafter"/>
</dbReference>
<reference evidence="9" key="2">
    <citation type="submission" date="2025-08" db="UniProtKB">
        <authorList>
            <consortium name="Ensembl"/>
        </authorList>
    </citation>
    <scope>IDENTIFICATION</scope>
</reference>
<dbReference type="InterPro" id="IPR050162">
    <property type="entry name" value="MsrA_MetSO_reductase"/>
</dbReference>
<evidence type="ECO:0000256" key="5">
    <source>
        <dbReference type="ARBA" id="ARBA00030643"/>
    </source>
</evidence>
<dbReference type="PANTHER" id="PTHR42799">
    <property type="entry name" value="MITOCHONDRIAL PEPTIDE METHIONINE SULFOXIDE REDUCTASE"/>
    <property type="match status" value="1"/>
</dbReference>
<dbReference type="STRING" id="9643.ENSUAMP00000000893"/>
<dbReference type="EC" id="1.8.4.11" evidence="2"/>
<proteinExistence type="inferred from homology"/>
<dbReference type="OMA" id="CMILILE"/>
<feature type="domain" description="Peptide methionine sulphoxide reductase MsrA" evidence="8">
    <location>
        <begin position="3"/>
        <end position="49"/>
    </location>
</feature>
<evidence type="ECO:0000256" key="2">
    <source>
        <dbReference type="ARBA" id="ARBA00012502"/>
    </source>
</evidence>
<evidence type="ECO:0000256" key="4">
    <source>
        <dbReference type="ARBA" id="ARBA00030273"/>
    </source>
</evidence>
<dbReference type="Pfam" id="PF01625">
    <property type="entry name" value="PMSR"/>
    <property type="match status" value="1"/>
</dbReference>
<comment type="similarity">
    <text evidence="1">Belongs to the MsrA Met sulfoxide reductase family.</text>
</comment>
<evidence type="ECO:0000256" key="6">
    <source>
        <dbReference type="ARBA" id="ARBA00047806"/>
    </source>
</evidence>
<evidence type="ECO:0000259" key="8">
    <source>
        <dbReference type="Pfam" id="PF01625"/>
    </source>
</evidence>
<sequence length="54" mass="6171">MFFLGMGCFWGAERKFWTMKGVYSTQVGYAGGYTSNPTYKEVCSGRKNFLQLLL</sequence>
<evidence type="ECO:0000313" key="10">
    <source>
        <dbReference type="Proteomes" id="UP000291022"/>
    </source>
</evidence>
<evidence type="ECO:0000256" key="3">
    <source>
        <dbReference type="ARBA" id="ARBA00023002"/>
    </source>
</evidence>
<reference evidence="9" key="3">
    <citation type="submission" date="2025-09" db="UniProtKB">
        <authorList>
            <consortium name="Ensembl"/>
        </authorList>
    </citation>
    <scope>IDENTIFICATION</scope>
</reference>
<dbReference type="GeneTree" id="ENSGT00950000185141"/>
<comment type="catalytic activity">
    <reaction evidence="7">
        <text>[thioredoxin]-disulfide + L-methionine + H2O = L-methionine (S)-S-oxide + [thioredoxin]-dithiol</text>
        <dbReference type="Rhea" id="RHEA:19993"/>
        <dbReference type="Rhea" id="RHEA-COMP:10698"/>
        <dbReference type="Rhea" id="RHEA-COMP:10700"/>
        <dbReference type="ChEBI" id="CHEBI:15377"/>
        <dbReference type="ChEBI" id="CHEBI:29950"/>
        <dbReference type="ChEBI" id="CHEBI:50058"/>
        <dbReference type="ChEBI" id="CHEBI:57844"/>
        <dbReference type="ChEBI" id="CHEBI:58772"/>
        <dbReference type="EC" id="1.8.4.11"/>
    </reaction>
</comment>
<evidence type="ECO:0000256" key="7">
    <source>
        <dbReference type="ARBA" id="ARBA00048782"/>
    </source>
</evidence>